<proteinExistence type="predicted"/>
<organism evidence="1 2">
    <name type="scientific">Actinomadura violacea</name>
    <dbReference type="NCBI Taxonomy" id="2819934"/>
    <lineage>
        <taxon>Bacteria</taxon>
        <taxon>Bacillati</taxon>
        <taxon>Actinomycetota</taxon>
        <taxon>Actinomycetes</taxon>
        <taxon>Streptosporangiales</taxon>
        <taxon>Thermomonosporaceae</taxon>
        <taxon>Actinomadura</taxon>
    </lineage>
</organism>
<sequence length="145" mass="15926">MHDLNCPKTGEPHSDAAKRVADTYNLHRAAIGDDAIGQWFAVRLQDGDSDGELYATRRDAVRHQHHNEQWYAFVCIAPCSMSACEAASFLATNRTAYDAGMRLADPDHRAGGRELIPRVTVEDQRAQVGALLGRCAPSNLILPRA</sequence>
<protein>
    <submittedName>
        <fullName evidence="1">Uncharacterized protein</fullName>
    </submittedName>
</protein>
<evidence type="ECO:0000313" key="1">
    <source>
        <dbReference type="EMBL" id="MBO2459381.1"/>
    </source>
</evidence>
<dbReference type="RefSeq" id="WP_208241973.1">
    <property type="nucleotide sequence ID" value="NZ_JAGEPF010000010.1"/>
</dbReference>
<evidence type="ECO:0000313" key="2">
    <source>
        <dbReference type="Proteomes" id="UP000680206"/>
    </source>
</evidence>
<name>A0ABS3RRX0_9ACTN</name>
<comment type="caution">
    <text evidence="1">The sequence shown here is derived from an EMBL/GenBank/DDBJ whole genome shotgun (WGS) entry which is preliminary data.</text>
</comment>
<reference evidence="1 2" key="1">
    <citation type="submission" date="2021-03" db="EMBL/GenBank/DDBJ databases">
        <title>Actinomadura violae sp. nov., isolated from lichen in Thailand.</title>
        <authorList>
            <person name="Kanchanasin P."/>
            <person name="Saeng-In P."/>
            <person name="Phongsopitanun W."/>
            <person name="Yuki M."/>
            <person name="Kudo T."/>
            <person name="Ohkuma M."/>
            <person name="Tanasupawat S."/>
        </authorList>
    </citation>
    <scope>NUCLEOTIDE SEQUENCE [LARGE SCALE GENOMIC DNA]</scope>
    <source>
        <strain evidence="1 2">LCR2-06</strain>
    </source>
</reference>
<dbReference type="EMBL" id="JAGEPF010000010">
    <property type="protein sequence ID" value="MBO2459381.1"/>
    <property type="molecule type" value="Genomic_DNA"/>
</dbReference>
<gene>
    <name evidence="1" type="ORF">J4709_17525</name>
</gene>
<accession>A0ABS3RRX0</accession>
<dbReference type="Proteomes" id="UP000680206">
    <property type="component" value="Unassembled WGS sequence"/>
</dbReference>
<keyword evidence="2" id="KW-1185">Reference proteome</keyword>